<dbReference type="GO" id="GO:0022857">
    <property type="term" value="F:transmembrane transporter activity"/>
    <property type="evidence" value="ECO:0007669"/>
    <property type="project" value="InterPro"/>
</dbReference>
<keyword evidence="2" id="KW-0813">Transport</keyword>
<keyword evidence="3" id="KW-1003">Cell membrane</keyword>
<dbReference type="Pfam" id="PF00893">
    <property type="entry name" value="Multi_Drug_Res"/>
    <property type="match status" value="1"/>
</dbReference>
<dbReference type="GO" id="GO:0005886">
    <property type="term" value="C:plasma membrane"/>
    <property type="evidence" value="ECO:0007669"/>
    <property type="project" value="UniProtKB-SubCell"/>
</dbReference>
<comment type="caution">
    <text evidence="11">The sequence shown here is derived from an EMBL/GenBank/DDBJ whole genome shotgun (WGS) entry which is preliminary data.</text>
</comment>
<keyword evidence="5 10" id="KW-1133">Transmembrane helix</keyword>
<dbReference type="FunFam" id="1.10.3730.20:FF:000001">
    <property type="entry name" value="Quaternary ammonium compound resistance transporter SugE"/>
    <property type="match status" value="1"/>
</dbReference>
<evidence type="ECO:0000313" key="12">
    <source>
        <dbReference type="Proteomes" id="UP000280434"/>
    </source>
</evidence>
<keyword evidence="4 9" id="KW-0812">Transmembrane</keyword>
<evidence type="ECO:0000256" key="2">
    <source>
        <dbReference type="ARBA" id="ARBA00022448"/>
    </source>
</evidence>
<keyword evidence="12" id="KW-1185">Reference proteome</keyword>
<dbReference type="SUPFAM" id="SSF103481">
    <property type="entry name" value="Multidrug resistance efflux transporter EmrE"/>
    <property type="match status" value="1"/>
</dbReference>
<feature type="transmembrane region" description="Helical" evidence="10">
    <location>
        <begin position="84"/>
        <end position="103"/>
    </location>
</feature>
<dbReference type="InterPro" id="IPR037185">
    <property type="entry name" value="EmrE-like"/>
</dbReference>
<proteinExistence type="inferred from homology"/>
<dbReference type="InterPro" id="IPR045324">
    <property type="entry name" value="Small_multidrug_res"/>
</dbReference>
<dbReference type="GO" id="GO:1990961">
    <property type="term" value="P:xenobiotic detoxification by transmembrane export across the plasma membrane"/>
    <property type="evidence" value="ECO:0007669"/>
    <property type="project" value="UniProtKB-ARBA"/>
</dbReference>
<dbReference type="OrthoDB" id="9808638at2"/>
<keyword evidence="6 10" id="KW-0472">Membrane</keyword>
<dbReference type="InterPro" id="IPR000390">
    <property type="entry name" value="Small_drug/metabolite_transptr"/>
</dbReference>
<evidence type="ECO:0000256" key="9">
    <source>
        <dbReference type="RuleBase" id="RU003942"/>
    </source>
</evidence>
<protein>
    <recommendedName>
        <fullName evidence="8">Guanidinium exporter</fullName>
    </recommendedName>
</protein>
<reference evidence="11 12" key="1">
    <citation type="submission" date="2018-10" db="EMBL/GenBank/DDBJ databases">
        <title>Paraburkholderia sp. 7MK8-2, isolated from soil.</title>
        <authorList>
            <person name="Gao Z.-H."/>
            <person name="Qiu L.-H."/>
        </authorList>
    </citation>
    <scope>NUCLEOTIDE SEQUENCE [LARGE SCALE GENOMIC DNA]</scope>
    <source>
        <strain evidence="11 12">7MK8-2</strain>
    </source>
</reference>
<comment type="similarity">
    <text evidence="7">Belongs to the drug/metabolite transporter (DMT) superfamily. Small multidrug resistance (SMR) (TC 2.A.7.1) family. Gdx/SugE subfamily.</text>
</comment>
<evidence type="ECO:0000256" key="5">
    <source>
        <dbReference type="ARBA" id="ARBA00022989"/>
    </source>
</evidence>
<evidence type="ECO:0000256" key="3">
    <source>
        <dbReference type="ARBA" id="ARBA00022475"/>
    </source>
</evidence>
<dbReference type="AlphaFoldDB" id="A0A494XIR3"/>
<evidence type="ECO:0000256" key="1">
    <source>
        <dbReference type="ARBA" id="ARBA00004651"/>
    </source>
</evidence>
<feature type="transmembrane region" description="Helical" evidence="10">
    <location>
        <begin position="57"/>
        <end position="78"/>
    </location>
</feature>
<evidence type="ECO:0000256" key="6">
    <source>
        <dbReference type="ARBA" id="ARBA00023136"/>
    </source>
</evidence>
<dbReference type="EMBL" id="RBZV01000002">
    <property type="protein sequence ID" value="RKP50468.1"/>
    <property type="molecule type" value="Genomic_DNA"/>
</dbReference>
<name>A0A494XIR3_9BURK</name>
<comment type="subcellular location">
    <subcellularLocation>
        <location evidence="1 9">Cell membrane</location>
        <topology evidence="1 9">Multi-pass membrane protein</topology>
    </subcellularLocation>
</comment>
<evidence type="ECO:0000256" key="7">
    <source>
        <dbReference type="ARBA" id="ARBA00038151"/>
    </source>
</evidence>
<evidence type="ECO:0000256" key="8">
    <source>
        <dbReference type="ARBA" id="ARBA00039168"/>
    </source>
</evidence>
<dbReference type="PANTHER" id="PTHR30561">
    <property type="entry name" value="SMR FAMILY PROTON-DEPENDENT DRUG EFFLUX TRANSPORTER SUGE"/>
    <property type="match status" value="1"/>
</dbReference>
<accession>A0A494XIR3</accession>
<feature type="transmembrane region" description="Helical" evidence="10">
    <location>
        <begin position="33"/>
        <end position="50"/>
    </location>
</feature>
<dbReference type="Gene3D" id="1.10.3730.20">
    <property type="match status" value="1"/>
</dbReference>
<gene>
    <name evidence="11" type="ORF">D7S89_04985</name>
</gene>
<dbReference type="Proteomes" id="UP000280434">
    <property type="component" value="Unassembled WGS sequence"/>
</dbReference>
<dbReference type="PANTHER" id="PTHR30561:SF0">
    <property type="entry name" value="GUANIDINIUM EXPORTER"/>
    <property type="match status" value="1"/>
</dbReference>
<organism evidence="11 12">
    <name type="scientific">Trinickia fusca</name>
    <dbReference type="NCBI Taxonomy" id="2419777"/>
    <lineage>
        <taxon>Bacteria</taxon>
        <taxon>Pseudomonadati</taxon>
        <taxon>Pseudomonadota</taxon>
        <taxon>Betaproteobacteria</taxon>
        <taxon>Burkholderiales</taxon>
        <taxon>Burkholderiaceae</taxon>
        <taxon>Trinickia</taxon>
    </lineage>
</organism>
<dbReference type="RefSeq" id="WP_121276262.1">
    <property type="nucleotide sequence ID" value="NZ_RBZV01000002.1"/>
</dbReference>
<sequence>MAWVLLVLAGVMEIVMAAGLKSAAGWTKPVPAAIGVAAGLASIFLLTYAIRDLPTGTAYAVWTGIGAVGVTIVGIIAYGDSASLPRLACVALIMAGIAGLRWLEA</sequence>
<evidence type="ECO:0000256" key="10">
    <source>
        <dbReference type="SAM" id="Phobius"/>
    </source>
</evidence>
<evidence type="ECO:0000256" key="4">
    <source>
        <dbReference type="ARBA" id="ARBA00022692"/>
    </source>
</evidence>
<evidence type="ECO:0000313" key="11">
    <source>
        <dbReference type="EMBL" id="RKP50468.1"/>
    </source>
</evidence>